<dbReference type="Pfam" id="PF00059">
    <property type="entry name" value="Lectin_C"/>
    <property type="match status" value="2"/>
</dbReference>
<dbReference type="EMBL" id="GL890840">
    <property type="protein sequence ID" value="EGJ34053.1"/>
    <property type="molecule type" value="Genomic_DNA"/>
</dbReference>
<dbReference type="SUPFAM" id="SSF56436">
    <property type="entry name" value="C-type lectin-like"/>
    <property type="match status" value="2"/>
</dbReference>
<sequence length="1099" mass="118831">MGVKRSGNNDIDALLDDDYWVDTGKPVSLTYSINYSTGSDGLDLSERSMVREALTRWSEVANITFREVSNKGNLRFSGQSGISGVASQKNARKWWKPRSWRSDKLDHVNIKLGKDSATGRGHRFLDVALHEIGHALGLKHPGDYNGDTGKGSSPFLPYYKDNNTNTVMSYNDVGDYAATPMPYDIRAVQYIYGSNNFNSGNTYYRFDSVNGYSYDNGLARRGSEKLPMKLSIWDSGGVDTLDFSKLGPVIFNISRSSGYYFDIRGGGILTSQHAYKSITYQPIDNTNNTSSLRYKTTRYGTSIAYGVVIENVIGSLTSDTIIGNFSANHLKGGNGNDSLYGNGGSDSLFGEAGNDSLIGGTGRDELYGGTGNDSLDGNTGNDYLSGSSGNDFLRGGTGRDQLHGGTGNDTLSGDSGSDILSGSSGHDYLYGGIGNDYMYGGSGNDTYTVDSSGDHVFEYANQGIDIVYASTTYGLSAHLEYLNLTGTNSINGYGNNLNNVINGNSGNNNIWGGLGLDTVNGGDGDDIIYGDYIIASTGQYLFSLPGTWLSTQAEAQRLGGNLVTINNATEQSWLNTTFGTNEVFWIGLSDRTIEGQWQWVSGETSTYRNWFPGEPNDYRSSSIPDGEDYAVMGWGNQGWNDLQNYPNQHLRGIIEIPSVSPEIGESDILNGGAGNDRIYGGGGDDQLYGSYGNDNLYGGFGNDLLKGESGRDRMKGGFGDDQYVLDVDSMGDTIVEYAGQGIDKVYTSITYHLGDNLENLELDGTNPINGYGNNLNNVIQGNSASNNIWGGRGHDTVNGGDGNDIVYGDYLVTRNGHSYLLSQPGTWFNTQAEAQRLGGNLVTINDEVEQNWLNTTFGFNYDGFNVEANRFEANQLFWIGLTDHTTEGQWQWISGETSTYRNWAFGEPNNYTDDEDYAVLVSWFNQNWEQTWFWVGAQNYPNKVYLHGIIELPSVIQEIAGNDSLYGGAGNDRIYGGAGDDLLNGGTGNDVLSGGAGADKFVLNIPTEGIDYISDFVSQQGDKLQISASGFGSGLVQGILDVGQFVLGAAALDTNDRFIYDRSSGLLSFDADGSGTLGAVQVANFSNKTALTNTDILIV</sequence>
<evidence type="ECO:0000313" key="10">
    <source>
        <dbReference type="EMBL" id="EGJ34053.1"/>
    </source>
</evidence>
<dbReference type="SMART" id="SM00034">
    <property type="entry name" value="CLECT"/>
    <property type="match status" value="2"/>
</dbReference>
<dbReference type="GO" id="GO:0006508">
    <property type="term" value="P:proteolysis"/>
    <property type="evidence" value="ECO:0007669"/>
    <property type="project" value="UniProtKB-KW"/>
</dbReference>
<dbReference type="SUPFAM" id="SSF51120">
    <property type="entry name" value="beta-Roll"/>
    <property type="match status" value="6"/>
</dbReference>
<dbReference type="InterPro" id="IPR001343">
    <property type="entry name" value="Hemolysn_Ca-bd"/>
</dbReference>
<dbReference type="Pfam" id="PF00413">
    <property type="entry name" value="Peptidase_M10"/>
    <property type="match status" value="1"/>
</dbReference>
<dbReference type="CDD" id="cd03603">
    <property type="entry name" value="CLECT_VCBS"/>
    <property type="match status" value="1"/>
</dbReference>
<dbReference type="GO" id="GO:0008270">
    <property type="term" value="F:zinc ion binding"/>
    <property type="evidence" value="ECO:0007669"/>
    <property type="project" value="InterPro"/>
</dbReference>
<evidence type="ECO:0000256" key="7">
    <source>
        <dbReference type="ARBA" id="ARBA00022833"/>
    </source>
</evidence>
<evidence type="ECO:0000256" key="6">
    <source>
        <dbReference type="ARBA" id="ARBA00022801"/>
    </source>
</evidence>
<dbReference type="OrthoDB" id="1818597at2"/>
<dbReference type="InterPro" id="IPR034007">
    <property type="entry name" value="CTLD_bac"/>
</dbReference>
<keyword evidence="11" id="KW-1185">Reference proteome</keyword>
<dbReference type="CDD" id="cd04277">
    <property type="entry name" value="ZnMc_serralysin_like"/>
    <property type="match status" value="1"/>
</dbReference>
<keyword evidence="3" id="KW-0964">Secreted</keyword>
<dbReference type="InterPro" id="IPR001304">
    <property type="entry name" value="C-type_lectin-like"/>
</dbReference>
<dbReference type="PANTHER" id="PTHR38340">
    <property type="entry name" value="S-LAYER PROTEIN"/>
    <property type="match status" value="1"/>
</dbReference>
<dbReference type="AlphaFoldDB" id="F4XMZ4"/>
<dbReference type="PANTHER" id="PTHR38340:SF1">
    <property type="entry name" value="S-LAYER PROTEIN"/>
    <property type="match status" value="1"/>
</dbReference>
<dbReference type="PROSITE" id="PS00330">
    <property type="entry name" value="HEMOLYSIN_CALCIUM"/>
    <property type="match status" value="6"/>
</dbReference>
<dbReference type="InterPro" id="IPR050557">
    <property type="entry name" value="RTX_toxin/Mannuronan_C5-epim"/>
</dbReference>
<evidence type="ECO:0000313" key="11">
    <source>
        <dbReference type="Proteomes" id="UP000003959"/>
    </source>
</evidence>
<evidence type="ECO:0000256" key="3">
    <source>
        <dbReference type="ARBA" id="ARBA00022525"/>
    </source>
</evidence>
<keyword evidence="6" id="KW-0378">Hydrolase</keyword>
<feature type="region of interest" description="Disordered" evidence="8">
    <location>
        <begin position="360"/>
        <end position="417"/>
    </location>
</feature>
<protein>
    <submittedName>
        <fullName evidence="10">Matrixin family protein</fullName>
    </submittedName>
</protein>
<dbReference type="Proteomes" id="UP000003959">
    <property type="component" value="Unassembled WGS sequence"/>
</dbReference>
<dbReference type="InterPro" id="IPR034033">
    <property type="entry name" value="Serralysin-like"/>
</dbReference>
<proteinExistence type="inferred from homology"/>
<dbReference type="Gene3D" id="3.10.100.10">
    <property type="entry name" value="Mannose-Binding Protein A, subunit A"/>
    <property type="match status" value="2"/>
</dbReference>
<keyword evidence="7" id="KW-0862">Zinc</keyword>
<dbReference type="HOGENOM" id="CLU_300478_0_0_3"/>
<dbReference type="PRINTS" id="PR00313">
    <property type="entry name" value="CABNDNGRPT"/>
</dbReference>
<dbReference type="InterPro" id="IPR006026">
    <property type="entry name" value="Peptidase_Metallo"/>
</dbReference>
<dbReference type="PROSITE" id="PS50041">
    <property type="entry name" value="C_TYPE_LECTIN_2"/>
    <property type="match status" value="2"/>
</dbReference>
<name>F4XMZ4_9CYAN</name>
<dbReference type="GO" id="GO:0005576">
    <property type="term" value="C:extracellular region"/>
    <property type="evidence" value="ECO:0007669"/>
    <property type="project" value="UniProtKB-SubCell"/>
</dbReference>
<dbReference type="GO" id="GO:0004222">
    <property type="term" value="F:metalloendopeptidase activity"/>
    <property type="evidence" value="ECO:0007669"/>
    <property type="project" value="InterPro"/>
</dbReference>
<evidence type="ECO:0000256" key="1">
    <source>
        <dbReference type="ARBA" id="ARBA00004613"/>
    </source>
</evidence>
<dbReference type="InterPro" id="IPR016186">
    <property type="entry name" value="C-type_lectin-like/link_sf"/>
</dbReference>
<evidence type="ECO:0000256" key="5">
    <source>
        <dbReference type="ARBA" id="ARBA00022723"/>
    </source>
</evidence>
<dbReference type="GO" id="GO:0005509">
    <property type="term" value="F:calcium ion binding"/>
    <property type="evidence" value="ECO:0007669"/>
    <property type="project" value="InterPro"/>
</dbReference>
<dbReference type="InterPro" id="IPR016187">
    <property type="entry name" value="CTDL_fold"/>
</dbReference>
<accession>F4XMZ4</accession>
<evidence type="ECO:0000256" key="8">
    <source>
        <dbReference type="SAM" id="MobiDB-lite"/>
    </source>
</evidence>
<dbReference type="Pfam" id="PF00353">
    <property type="entry name" value="HemolysinCabind"/>
    <property type="match status" value="7"/>
</dbReference>
<feature type="domain" description="C-type lectin" evidence="9">
    <location>
        <begin position="814"/>
        <end position="929"/>
    </location>
</feature>
<feature type="compositionally biased region" description="Polar residues" evidence="8">
    <location>
        <begin position="372"/>
        <end position="390"/>
    </location>
</feature>
<evidence type="ECO:0000259" key="9">
    <source>
        <dbReference type="PROSITE" id="PS50041"/>
    </source>
</evidence>
<dbReference type="InterPro" id="IPR024079">
    <property type="entry name" value="MetalloPept_cat_dom_sf"/>
</dbReference>
<keyword evidence="5" id="KW-0479">Metal-binding</keyword>
<dbReference type="Gene3D" id="3.40.390.10">
    <property type="entry name" value="Collagenase (Catalytic Domain)"/>
    <property type="match status" value="1"/>
</dbReference>
<evidence type="ECO:0000256" key="2">
    <source>
        <dbReference type="ARBA" id="ARBA00009490"/>
    </source>
</evidence>
<dbReference type="RefSeq" id="WP_008181122.1">
    <property type="nucleotide sequence ID" value="NZ_GL890840.1"/>
</dbReference>
<dbReference type="InterPro" id="IPR011049">
    <property type="entry name" value="Serralysin-like_metalloprot_C"/>
</dbReference>
<organism evidence="10 11">
    <name type="scientific">Moorena producens 3L</name>
    <dbReference type="NCBI Taxonomy" id="489825"/>
    <lineage>
        <taxon>Bacteria</taxon>
        <taxon>Bacillati</taxon>
        <taxon>Cyanobacteriota</taxon>
        <taxon>Cyanophyceae</taxon>
        <taxon>Coleofasciculales</taxon>
        <taxon>Coleofasciculaceae</taxon>
        <taxon>Moorena</taxon>
    </lineage>
</organism>
<comment type="subcellular location">
    <subcellularLocation>
        <location evidence="1">Secreted</location>
    </subcellularLocation>
</comment>
<dbReference type="SMART" id="SM00235">
    <property type="entry name" value="ZnMc"/>
    <property type="match status" value="1"/>
</dbReference>
<keyword evidence="4" id="KW-0645">Protease</keyword>
<dbReference type="SUPFAM" id="SSF55486">
    <property type="entry name" value="Metalloproteases ('zincins'), catalytic domain"/>
    <property type="match status" value="1"/>
</dbReference>
<dbReference type="InterPro" id="IPR018511">
    <property type="entry name" value="Hemolysin-typ_Ca-bd_CS"/>
</dbReference>
<comment type="similarity">
    <text evidence="2">Belongs to the peptidase M10B family.</text>
</comment>
<dbReference type="InterPro" id="IPR001818">
    <property type="entry name" value="Pept_M10_metallopeptidase"/>
</dbReference>
<dbReference type="GO" id="GO:0031012">
    <property type="term" value="C:extracellular matrix"/>
    <property type="evidence" value="ECO:0007669"/>
    <property type="project" value="InterPro"/>
</dbReference>
<evidence type="ECO:0000256" key="4">
    <source>
        <dbReference type="ARBA" id="ARBA00022670"/>
    </source>
</evidence>
<feature type="domain" description="C-type lectin" evidence="9">
    <location>
        <begin position="540"/>
        <end position="641"/>
    </location>
</feature>
<reference evidence="11" key="1">
    <citation type="journal article" date="2011" name="Proc. Natl. Acad. Sci. U.S.A.">
        <title>Genomic insights into the physiology and ecology of the marine filamentous cyanobacterium Lyngbya majuscula.</title>
        <authorList>
            <person name="Jones A.C."/>
            <person name="Monroe E.A."/>
            <person name="Podell S."/>
            <person name="Hess W.R."/>
            <person name="Klages S."/>
            <person name="Esquenazi E."/>
            <person name="Niessen S."/>
            <person name="Hoover H."/>
            <person name="Rothmann M."/>
            <person name="Lasken R.S."/>
            <person name="Yates J.R.III."/>
            <person name="Reinhardt R."/>
            <person name="Kube M."/>
            <person name="Burkart M.D."/>
            <person name="Allen E.E."/>
            <person name="Dorrestein P.C."/>
            <person name="Gerwick W.H."/>
            <person name="Gerwick L."/>
        </authorList>
    </citation>
    <scope>NUCLEOTIDE SEQUENCE [LARGE SCALE GENOMIC DNA]</scope>
    <source>
        <strain evidence="11">3L</strain>
    </source>
</reference>
<dbReference type="eggNOG" id="COG2931">
    <property type="taxonomic scope" value="Bacteria"/>
</dbReference>
<gene>
    <name evidence="10" type="ORF">LYNGBM3L_23180</name>
</gene>
<dbReference type="Gene3D" id="2.150.10.10">
    <property type="entry name" value="Serralysin-like metalloprotease, C-terminal"/>
    <property type="match status" value="4"/>
</dbReference>